<protein>
    <submittedName>
        <fullName evidence="1">Uncharacterized protein</fullName>
    </submittedName>
</protein>
<dbReference type="VEuPathDB" id="VectorBase:ASTEI00207"/>
<dbReference type="SMART" id="SM00360">
    <property type="entry name" value="RRM"/>
    <property type="match status" value="1"/>
</dbReference>
<dbReference type="VEuPathDB" id="VectorBase:ASTE001455"/>
<name>A0A182XVH1_ANOST</name>
<dbReference type="GeneID" id="118508474"/>
<dbReference type="KEGG" id="aste:118508474"/>
<dbReference type="VEuPathDB" id="VectorBase:ASTEI20_036609"/>
<dbReference type="AlphaFoldDB" id="A0A182XVH1"/>
<dbReference type="STRING" id="30069.A0A182XVH1"/>
<dbReference type="OMA" id="MIRIGET"/>
<evidence type="ECO:0000313" key="1">
    <source>
        <dbReference type="EnsemblMetazoa" id="ASTEI00207-PA"/>
    </source>
</evidence>
<dbReference type="InterPro" id="IPR000504">
    <property type="entry name" value="RRM_dom"/>
</dbReference>
<dbReference type="Pfam" id="PF00076">
    <property type="entry name" value="RRM_1"/>
    <property type="match status" value="1"/>
</dbReference>
<dbReference type="InterPro" id="IPR035979">
    <property type="entry name" value="RBD_domain_sf"/>
</dbReference>
<evidence type="ECO:0000313" key="2">
    <source>
        <dbReference type="Proteomes" id="UP000076408"/>
    </source>
</evidence>
<reference evidence="1" key="2">
    <citation type="submission" date="2020-05" db="UniProtKB">
        <authorList>
            <consortium name="EnsemblMetazoa"/>
        </authorList>
    </citation>
    <scope>IDENTIFICATION</scope>
    <source>
        <strain evidence="1">Indian</strain>
    </source>
</reference>
<dbReference type="GO" id="GO:0003723">
    <property type="term" value="F:RNA binding"/>
    <property type="evidence" value="ECO:0007669"/>
    <property type="project" value="UniProtKB-UniRule"/>
</dbReference>
<dbReference type="SUPFAM" id="SSF54928">
    <property type="entry name" value="RNA-binding domain, RBD"/>
    <property type="match status" value="1"/>
</dbReference>
<dbReference type="PANTHER" id="PTHR21245">
    <property type="entry name" value="HETEROGENEOUS NUCLEAR RIBONUCLEOPROTEIN"/>
    <property type="match status" value="1"/>
</dbReference>
<dbReference type="PROSITE" id="PS50102">
    <property type="entry name" value="RRM"/>
    <property type="match status" value="1"/>
</dbReference>
<dbReference type="Proteomes" id="UP000076408">
    <property type="component" value="Unassembled WGS sequence"/>
</dbReference>
<sequence length="190" mass="22150">MPVTWLDNVYIVHHINGQCVIVLSTKVRELLPELEIYVRGIPRNFGPDELIPVFSRAGLVHSIRLFMDYNQSNRGFAYVSYVNSLDIGNAMLMLNGVQIAVNHTLQLHHCRDPRTFFICNVTNHFTRRKIYQAVSYLIRMRDFQCQLFQAGDGYKVQLTFRSHPDFIRAHTKLNRVRHVFGPNCFLKVNN</sequence>
<dbReference type="OrthoDB" id="3800936at2759"/>
<accession>A0A182XVH1</accession>
<organism evidence="1 2">
    <name type="scientific">Anopheles stephensi</name>
    <name type="common">Indo-Pakistan malaria mosquito</name>
    <dbReference type="NCBI Taxonomy" id="30069"/>
    <lineage>
        <taxon>Eukaryota</taxon>
        <taxon>Metazoa</taxon>
        <taxon>Ecdysozoa</taxon>
        <taxon>Arthropoda</taxon>
        <taxon>Hexapoda</taxon>
        <taxon>Insecta</taxon>
        <taxon>Pterygota</taxon>
        <taxon>Neoptera</taxon>
        <taxon>Endopterygota</taxon>
        <taxon>Diptera</taxon>
        <taxon>Nematocera</taxon>
        <taxon>Culicoidea</taxon>
        <taxon>Culicidae</taxon>
        <taxon>Anophelinae</taxon>
        <taxon>Anopheles</taxon>
    </lineage>
</organism>
<dbReference type="InterPro" id="IPR012677">
    <property type="entry name" value="Nucleotide-bd_a/b_plait_sf"/>
</dbReference>
<proteinExistence type="predicted"/>
<dbReference type="Gene3D" id="3.30.70.330">
    <property type="match status" value="1"/>
</dbReference>
<keyword evidence="2" id="KW-1185">Reference proteome</keyword>
<dbReference type="RefSeq" id="XP_035904180.1">
    <property type="nucleotide sequence ID" value="XM_036048287.1"/>
</dbReference>
<reference evidence="2" key="1">
    <citation type="journal article" date="2014" name="Genome Biol.">
        <title>Genome analysis of a major urban malaria vector mosquito, Anopheles stephensi.</title>
        <authorList>
            <person name="Jiang X."/>
            <person name="Peery A."/>
            <person name="Hall A.B."/>
            <person name="Sharma A."/>
            <person name="Chen X.G."/>
            <person name="Waterhouse R.M."/>
            <person name="Komissarov A."/>
            <person name="Riehle M.M."/>
            <person name="Shouche Y."/>
            <person name="Sharakhova M.V."/>
            <person name="Lawson D."/>
            <person name="Pakpour N."/>
            <person name="Arensburger P."/>
            <person name="Davidson V.L."/>
            <person name="Eiglmeier K."/>
            <person name="Emrich S."/>
            <person name="George P."/>
            <person name="Kennedy R.C."/>
            <person name="Mane S.P."/>
            <person name="Maslen G."/>
            <person name="Oringanje C."/>
            <person name="Qi Y."/>
            <person name="Settlage R."/>
            <person name="Tojo M."/>
            <person name="Tubio J.M."/>
            <person name="Unger M.F."/>
            <person name="Wang B."/>
            <person name="Vernick K.D."/>
            <person name="Ribeiro J.M."/>
            <person name="James A.A."/>
            <person name="Michel K."/>
            <person name="Riehle M.A."/>
            <person name="Luckhart S."/>
            <person name="Sharakhov I.V."/>
            <person name="Tu Z."/>
        </authorList>
    </citation>
    <scope>NUCLEOTIDE SEQUENCE [LARGE SCALE GENOMIC DNA]</scope>
    <source>
        <strain evidence="2">Indian</strain>
    </source>
</reference>
<dbReference type="EnsemblMetazoa" id="ASTEI00207-RA">
    <property type="protein sequence ID" value="ASTEI00207-PA"/>
    <property type="gene ID" value="ASTEI00207"/>
</dbReference>